<keyword evidence="1" id="KW-0812">Transmembrane</keyword>
<dbReference type="RefSeq" id="WP_052955991.1">
    <property type="nucleotide sequence ID" value="NZ_BBWV01000003.1"/>
</dbReference>
<evidence type="ECO:0000256" key="1">
    <source>
        <dbReference type="SAM" id="Phobius"/>
    </source>
</evidence>
<evidence type="ECO:0000313" key="3">
    <source>
        <dbReference type="EMBL" id="GAO44532.1"/>
    </source>
</evidence>
<proteinExistence type="predicted"/>
<keyword evidence="4" id="KW-1185">Reference proteome</keyword>
<dbReference type="EMBL" id="BBWV01000003">
    <property type="protein sequence ID" value="GAO44532.1"/>
    <property type="molecule type" value="Genomic_DNA"/>
</dbReference>
<evidence type="ECO:0000259" key="2">
    <source>
        <dbReference type="Pfam" id="PF07883"/>
    </source>
</evidence>
<organism evidence="3 4">
    <name type="scientific">Flavihumibacter petaseus NBRC 106054</name>
    <dbReference type="NCBI Taxonomy" id="1220578"/>
    <lineage>
        <taxon>Bacteria</taxon>
        <taxon>Pseudomonadati</taxon>
        <taxon>Bacteroidota</taxon>
        <taxon>Chitinophagia</taxon>
        <taxon>Chitinophagales</taxon>
        <taxon>Chitinophagaceae</taxon>
        <taxon>Flavihumibacter</taxon>
    </lineage>
</organism>
<accession>A0A0E9N3H9</accession>
<evidence type="ECO:0000313" key="4">
    <source>
        <dbReference type="Proteomes" id="UP000033121"/>
    </source>
</evidence>
<dbReference type="InterPro" id="IPR014710">
    <property type="entry name" value="RmlC-like_jellyroll"/>
</dbReference>
<feature type="transmembrane region" description="Helical" evidence="1">
    <location>
        <begin position="53"/>
        <end position="81"/>
    </location>
</feature>
<dbReference type="Proteomes" id="UP000033121">
    <property type="component" value="Unassembled WGS sequence"/>
</dbReference>
<dbReference type="STRING" id="1220578.FPE01S_03_05700"/>
<protein>
    <recommendedName>
        <fullName evidence="2">Cupin type-2 domain-containing protein</fullName>
    </recommendedName>
</protein>
<dbReference type="InterPro" id="IPR013096">
    <property type="entry name" value="Cupin_2"/>
</dbReference>
<dbReference type="InterPro" id="IPR053146">
    <property type="entry name" value="QDO-like"/>
</dbReference>
<dbReference type="AlphaFoldDB" id="A0A0E9N3H9"/>
<keyword evidence="1" id="KW-1133">Transmembrane helix</keyword>
<dbReference type="Gene3D" id="2.60.120.10">
    <property type="entry name" value="Jelly Rolls"/>
    <property type="match status" value="1"/>
</dbReference>
<gene>
    <name evidence="3" type="ORF">FPE01S_03_05700</name>
</gene>
<dbReference type="Pfam" id="PF07883">
    <property type="entry name" value="Cupin_2"/>
    <property type="match status" value="1"/>
</dbReference>
<dbReference type="PANTHER" id="PTHR36440:SF1">
    <property type="entry name" value="PUTATIVE (AFU_ORTHOLOGUE AFUA_8G07350)-RELATED"/>
    <property type="match status" value="1"/>
</dbReference>
<dbReference type="InterPro" id="IPR011051">
    <property type="entry name" value="RmlC_Cupin_sf"/>
</dbReference>
<feature type="domain" description="Cupin type-2" evidence="2">
    <location>
        <begin position="123"/>
        <end position="185"/>
    </location>
</feature>
<comment type="caution">
    <text evidence="3">The sequence shown here is derived from an EMBL/GenBank/DDBJ whole genome shotgun (WGS) entry which is preliminary data.</text>
</comment>
<reference evidence="3 4" key="1">
    <citation type="submission" date="2015-04" db="EMBL/GenBank/DDBJ databases">
        <title>Whole genome shotgun sequence of Flavihumibacter petaseus NBRC 106054.</title>
        <authorList>
            <person name="Miyazawa S."/>
            <person name="Hosoyama A."/>
            <person name="Hashimoto M."/>
            <person name="Noguchi M."/>
            <person name="Tsuchikane K."/>
            <person name="Ohji S."/>
            <person name="Yamazoe A."/>
            <person name="Ichikawa N."/>
            <person name="Kimura A."/>
            <person name="Fujita N."/>
        </authorList>
    </citation>
    <scope>NUCLEOTIDE SEQUENCE [LARGE SCALE GENOMIC DNA]</scope>
    <source>
        <strain evidence="3 4">NBRC 106054</strain>
    </source>
</reference>
<keyword evidence="1" id="KW-0472">Membrane</keyword>
<name>A0A0E9N3H9_9BACT</name>
<sequence>METILVDGVQVEENAVPTVPSRKWMNLLWLLVYPVGVYKTWKRRQPLLKPLWLKLLYTIVGLPIFLLGFAYCSIVLFAAFLPPLDRTVGQRADRTITNSEGGYSATFVKTGTETNGAYELVQVELEPLGGNDWHYHNSFEETFTVVEGRIRIGEEGKEILLNKGDSTTALREHFHFFKNADNQKALLQVKVSPASGLEKTLRVAYGLINDGELHNDMTKNPWHMVLLLAYSESYLPMAPSWFQEPLISALAKIAQWKGEDKVLYKYFKASGQTF</sequence>
<dbReference type="SUPFAM" id="SSF51182">
    <property type="entry name" value="RmlC-like cupins"/>
    <property type="match status" value="1"/>
</dbReference>
<dbReference type="PANTHER" id="PTHR36440">
    <property type="entry name" value="PUTATIVE (AFU_ORTHOLOGUE AFUA_8G07350)-RELATED"/>
    <property type="match status" value="1"/>
</dbReference>